<dbReference type="Gene3D" id="3.20.20.70">
    <property type="entry name" value="Aldolase class I"/>
    <property type="match status" value="1"/>
</dbReference>
<evidence type="ECO:0000313" key="5">
    <source>
        <dbReference type="Proteomes" id="UP000823618"/>
    </source>
</evidence>
<dbReference type="Gene3D" id="2.30.42.10">
    <property type="match status" value="1"/>
</dbReference>
<feature type="domain" description="PDZ" evidence="2">
    <location>
        <begin position="8"/>
        <end position="57"/>
    </location>
</feature>
<dbReference type="InterPro" id="IPR036034">
    <property type="entry name" value="PDZ_sf"/>
</dbReference>
<dbReference type="EMBL" id="JADIML010000193">
    <property type="protein sequence ID" value="MBO8463662.1"/>
    <property type="molecule type" value="Genomic_DNA"/>
</dbReference>
<comment type="caution">
    <text evidence="4">The sequence shown here is derived from an EMBL/GenBank/DDBJ whole genome shotgun (WGS) entry which is preliminary data.</text>
</comment>
<reference evidence="4" key="2">
    <citation type="journal article" date="2021" name="PeerJ">
        <title>Extensive microbial diversity within the chicken gut microbiome revealed by metagenomics and culture.</title>
        <authorList>
            <person name="Gilroy R."/>
            <person name="Ravi A."/>
            <person name="Getino M."/>
            <person name="Pursley I."/>
            <person name="Horton D.L."/>
            <person name="Alikhan N.F."/>
            <person name="Baker D."/>
            <person name="Gharbi K."/>
            <person name="Hall N."/>
            <person name="Watson M."/>
            <person name="Adriaenssens E.M."/>
            <person name="Foster-Nyarko E."/>
            <person name="Jarju S."/>
            <person name="Secka A."/>
            <person name="Antonio M."/>
            <person name="Oren A."/>
            <person name="Chaudhuri R.R."/>
            <person name="La Ragione R."/>
            <person name="Hildebrand F."/>
            <person name="Pallen M.J."/>
        </authorList>
    </citation>
    <scope>NUCLEOTIDE SEQUENCE</scope>
    <source>
        <strain evidence="4">E3-2379</strain>
    </source>
</reference>
<dbReference type="SUPFAM" id="SSF50156">
    <property type="entry name" value="PDZ domain-like"/>
    <property type="match status" value="1"/>
</dbReference>
<dbReference type="AlphaFoldDB" id="A0A9D9I161"/>
<feature type="domain" description="DUF512" evidence="1">
    <location>
        <begin position="223"/>
        <end position="425"/>
    </location>
</feature>
<evidence type="ECO:0000313" key="4">
    <source>
        <dbReference type="EMBL" id="MBO8463662.1"/>
    </source>
</evidence>
<dbReference type="Proteomes" id="UP000823618">
    <property type="component" value="Unassembled WGS sequence"/>
</dbReference>
<proteinExistence type="predicted"/>
<evidence type="ECO:0000259" key="3">
    <source>
        <dbReference type="Pfam" id="PF19238"/>
    </source>
</evidence>
<organism evidence="4 5">
    <name type="scientific">Candidatus Scybalomonas excrementavium</name>
    <dbReference type="NCBI Taxonomy" id="2840943"/>
    <lineage>
        <taxon>Bacteria</taxon>
        <taxon>Bacillati</taxon>
        <taxon>Bacillota</taxon>
        <taxon>Clostridia</taxon>
        <taxon>Lachnospirales</taxon>
        <taxon>Lachnospiraceae</taxon>
        <taxon>Lachnospiraceae incertae sedis</taxon>
        <taxon>Candidatus Scybalomonas</taxon>
    </lineage>
</organism>
<name>A0A9D9I161_9FIRM</name>
<dbReference type="Pfam" id="PF04459">
    <property type="entry name" value="DUF512"/>
    <property type="match status" value="1"/>
</dbReference>
<dbReference type="InterPro" id="IPR007549">
    <property type="entry name" value="DUF512"/>
</dbReference>
<evidence type="ECO:0000259" key="1">
    <source>
        <dbReference type="Pfam" id="PF04459"/>
    </source>
</evidence>
<dbReference type="InterPro" id="IPR013785">
    <property type="entry name" value="Aldolase_TIM"/>
</dbReference>
<dbReference type="InterPro" id="IPR045375">
    <property type="entry name" value="Put_radical_SAM-like_N"/>
</dbReference>
<dbReference type="Pfam" id="PF19238">
    <property type="entry name" value="Radical_SAM_2"/>
    <property type="match status" value="1"/>
</dbReference>
<dbReference type="InterPro" id="IPR041489">
    <property type="entry name" value="PDZ_6"/>
</dbReference>
<dbReference type="SUPFAM" id="SSF102114">
    <property type="entry name" value="Radical SAM enzymes"/>
    <property type="match status" value="1"/>
</dbReference>
<accession>A0A9D9I161</accession>
<protein>
    <submittedName>
        <fullName evidence="4">DUF512 domain-containing protein</fullName>
    </submittedName>
</protein>
<dbReference type="Pfam" id="PF17820">
    <property type="entry name" value="PDZ_6"/>
    <property type="match status" value="1"/>
</dbReference>
<reference evidence="4" key="1">
    <citation type="submission" date="2020-10" db="EMBL/GenBank/DDBJ databases">
        <authorList>
            <person name="Gilroy R."/>
        </authorList>
    </citation>
    <scope>NUCLEOTIDE SEQUENCE</scope>
    <source>
        <strain evidence="4">E3-2379</strain>
    </source>
</reference>
<gene>
    <name evidence="4" type="ORF">IAC13_07015</name>
</gene>
<dbReference type="InterPro" id="IPR058240">
    <property type="entry name" value="rSAM_sf"/>
</dbReference>
<evidence type="ECO:0000259" key="2">
    <source>
        <dbReference type="Pfam" id="PF17820"/>
    </source>
</evidence>
<sequence>MKKKYEHVVTAVEEGSIADELGITIGDVLLTINGQEIGDIFDYQYLIEDEIIDMVIRHIDGSTEQYEFEKDEDMDLGITFGESLMDEYRSCHNKCIFCFIDQMPEGMRETLYFKDDDTRLSFLQGNYVTLTNLKDEDLDRIIRYKLAPINISVQATDPELRKKMLNNRFAGDILQKIKKLADAEIPMNAQVVLCKGYNDKENLDRTISDLSQFIPYMQSLSIVPIGLTKYRQGLTQIEPFTKEEAGEVLDQVHRWQKILKEKYQNRFVHASDEWFLLAERELPDEEYYEGYGQIENGVGMLRSFISEFDNALKDVKGDDRVREVSIATAKLAYPTICYFAEELEKKFSNLKVHVYCIINHFFGEMITVTGLMTAGDMIEQLKEQALGNTLLLPENVLKADEPIFLDDITLEEFQKTLQVPVNIVQSNGQDFIEKVIGDEI</sequence>
<feature type="domain" description="Putative radical SAM N-terminal" evidence="3">
    <location>
        <begin position="70"/>
        <end position="220"/>
    </location>
</feature>